<proteinExistence type="predicted"/>
<evidence type="ECO:0000259" key="1">
    <source>
        <dbReference type="SMART" id="SM00507"/>
    </source>
</evidence>
<feature type="domain" description="HNH nuclease" evidence="1">
    <location>
        <begin position="98"/>
        <end position="143"/>
    </location>
</feature>
<gene>
    <name evidence="2" type="ORF">LCGC14_1152920</name>
</gene>
<protein>
    <recommendedName>
        <fullName evidence="1">HNH nuclease domain-containing protein</fullName>
    </recommendedName>
</protein>
<dbReference type="EMBL" id="LAZR01005559">
    <property type="protein sequence ID" value="KKM98929.1"/>
    <property type="molecule type" value="Genomic_DNA"/>
</dbReference>
<comment type="caution">
    <text evidence="2">The sequence shown here is derived from an EMBL/GenBank/DDBJ whole genome shotgun (WGS) entry which is preliminary data.</text>
</comment>
<dbReference type="AlphaFoldDB" id="A0A0F9LUW2"/>
<dbReference type="SMART" id="SM00507">
    <property type="entry name" value="HNHc"/>
    <property type="match status" value="1"/>
</dbReference>
<organism evidence="2">
    <name type="scientific">marine sediment metagenome</name>
    <dbReference type="NCBI Taxonomy" id="412755"/>
    <lineage>
        <taxon>unclassified sequences</taxon>
        <taxon>metagenomes</taxon>
        <taxon>ecological metagenomes</taxon>
    </lineage>
</organism>
<dbReference type="CDD" id="cd00085">
    <property type="entry name" value="HNHc"/>
    <property type="match status" value="1"/>
</dbReference>
<accession>A0A0F9LUW2</accession>
<sequence length="170" mass="19907">MTYKEQLSVLNLFNGLEKNMPLWLHKNLKALAIKEQLRLFFGRACVVCGNHERITKYNGGHHDGECITCKSIEGATRRAKEKDAWANFTMEERQRVVEIYADRLRRKVANPQIIFEVHHIQPYCNDGKHHPDNLVVLTYEQHVRVHDLLRERKDKIASDYQDCLNIVLEG</sequence>
<evidence type="ECO:0000313" key="2">
    <source>
        <dbReference type="EMBL" id="KKM98929.1"/>
    </source>
</evidence>
<dbReference type="InterPro" id="IPR003615">
    <property type="entry name" value="HNH_nuc"/>
</dbReference>
<reference evidence="2" key="1">
    <citation type="journal article" date="2015" name="Nature">
        <title>Complex archaea that bridge the gap between prokaryotes and eukaryotes.</title>
        <authorList>
            <person name="Spang A."/>
            <person name="Saw J.H."/>
            <person name="Jorgensen S.L."/>
            <person name="Zaremba-Niedzwiedzka K."/>
            <person name="Martijn J."/>
            <person name="Lind A.E."/>
            <person name="van Eijk R."/>
            <person name="Schleper C."/>
            <person name="Guy L."/>
            <person name="Ettema T.J."/>
        </authorList>
    </citation>
    <scope>NUCLEOTIDE SEQUENCE</scope>
</reference>
<name>A0A0F9LUW2_9ZZZZ</name>